<keyword evidence="4" id="KW-1133">Transmembrane helix</keyword>
<evidence type="ECO:0000256" key="4">
    <source>
        <dbReference type="SAM" id="Phobius"/>
    </source>
</evidence>
<evidence type="ECO:0000313" key="7">
    <source>
        <dbReference type="Proteomes" id="UP000678393"/>
    </source>
</evidence>
<dbReference type="InterPro" id="IPR042333">
    <property type="entry name" value="LRAD2/Mig-13-like"/>
</dbReference>
<feature type="region of interest" description="Disordered" evidence="3">
    <location>
        <begin position="1"/>
        <end position="20"/>
    </location>
</feature>
<feature type="domain" description="CUB" evidence="5">
    <location>
        <begin position="23"/>
        <end position="148"/>
    </location>
</feature>
<name>A0A8S3YVA9_9EUPU</name>
<accession>A0A8S3YVA9</accession>
<comment type="caution">
    <text evidence="2">Lacks conserved residue(s) required for the propagation of feature annotation.</text>
</comment>
<dbReference type="Pfam" id="PF00431">
    <property type="entry name" value="CUB"/>
    <property type="match status" value="1"/>
</dbReference>
<keyword evidence="4" id="KW-0812">Transmembrane</keyword>
<reference evidence="6" key="1">
    <citation type="submission" date="2021-04" db="EMBL/GenBank/DDBJ databases">
        <authorList>
            <consortium name="Molecular Ecology Group"/>
        </authorList>
    </citation>
    <scope>NUCLEOTIDE SEQUENCE</scope>
</reference>
<dbReference type="SUPFAM" id="SSF49854">
    <property type="entry name" value="Spermadhesin, CUB domain"/>
    <property type="match status" value="1"/>
</dbReference>
<dbReference type="InterPro" id="IPR002172">
    <property type="entry name" value="LDrepeatLR_classA_rpt"/>
</dbReference>
<evidence type="ECO:0000313" key="6">
    <source>
        <dbReference type="EMBL" id="CAG5120138.1"/>
    </source>
</evidence>
<keyword evidence="7" id="KW-1185">Reference proteome</keyword>
<dbReference type="InterPro" id="IPR036055">
    <property type="entry name" value="LDL_receptor-like_sf"/>
</dbReference>
<evidence type="ECO:0000256" key="2">
    <source>
        <dbReference type="PROSITE-ProRule" id="PRU00124"/>
    </source>
</evidence>
<feature type="transmembrane region" description="Helical" evidence="4">
    <location>
        <begin position="233"/>
        <end position="261"/>
    </location>
</feature>
<dbReference type="OrthoDB" id="10013209at2759"/>
<sequence>QNDDAVAGRGERKPSSHATSSICRIPVKLSPDEADGVLTADDIPDADLHDVNVSKGQPVDCTWEIHTDKGHGINLRSSEMDMRNRKRCDNNNITIYERTTLDSAIKGKYCPGSDERFDMTSDSNRVFVRLYGSSITNKPNVKMIYSLVRRGECSETEFPCGDLCLPLSLKCNGVDNCRDRSDERGCSRGRKTKDRTPVDVGSETQGVVKKPINVDGTSQGGSTRESSEDFSILPLHIIILASVGGVIITCVSVSLCVMCLLRKKDREKRQEATRPKTSNRKTPWKWLCATAQIQLYHSPDKTMKVKLRDL</sequence>
<keyword evidence="1 2" id="KW-1015">Disulfide bond</keyword>
<dbReference type="CDD" id="cd00041">
    <property type="entry name" value="CUB"/>
    <property type="match status" value="1"/>
</dbReference>
<dbReference type="PROSITE" id="PS50068">
    <property type="entry name" value="LDLRA_2"/>
    <property type="match status" value="1"/>
</dbReference>
<keyword evidence="4" id="KW-0472">Membrane</keyword>
<evidence type="ECO:0000259" key="5">
    <source>
        <dbReference type="PROSITE" id="PS01180"/>
    </source>
</evidence>
<dbReference type="AlphaFoldDB" id="A0A8S3YVA9"/>
<dbReference type="CDD" id="cd00112">
    <property type="entry name" value="LDLa"/>
    <property type="match status" value="1"/>
</dbReference>
<evidence type="ECO:0000256" key="3">
    <source>
        <dbReference type="SAM" id="MobiDB-lite"/>
    </source>
</evidence>
<dbReference type="SUPFAM" id="SSF57424">
    <property type="entry name" value="LDL receptor-like module"/>
    <property type="match status" value="1"/>
</dbReference>
<dbReference type="Gene3D" id="2.60.120.290">
    <property type="entry name" value="Spermadhesin, CUB domain"/>
    <property type="match status" value="1"/>
</dbReference>
<dbReference type="InterPro" id="IPR035914">
    <property type="entry name" value="Sperma_CUB_dom_sf"/>
</dbReference>
<dbReference type="PROSITE" id="PS01180">
    <property type="entry name" value="CUB"/>
    <property type="match status" value="1"/>
</dbReference>
<feature type="disulfide bond" evidence="2">
    <location>
        <begin position="171"/>
        <end position="186"/>
    </location>
</feature>
<dbReference type="InterPro" id="IPR023415">
    <property type="entry name" value="LDLR_class-A_CS"/>
</dbReference>
<feature type="region of interest" description="Disordered" evidence="3">
    <location>
        <begin position="180"/>
        <end position="203"/>
    </location>
</feature>
<dbReference type="PROSITE" id="PS01209">
    <property type="entry name" value="LDLRA_1"/>
    <property type="match status" value="1"/>
</dbReference>
<feature type="non-terminal residue" evidence="6">
    <location>
        <position position="310"/>
    </location>
</feature>
<feature type="non-terminal residue" evidence="6">
    <location>
        <position position="1"/>
    </location>
</feature>
<dbReference type="InterPro" id="IPR000859">
    <property type="entry name" value="CUB_dom"/>
</dbReference>
<dbReference type="Gene3D" id="4.10.400.10">
    <property type="entry name" value="Low-density Lipoprotein Receptor"/>
    <property type="match status" value="1"/>
</dbReference>
<dbReference type="Pfam" id="PF00057">
    <property type="entry name" value="Ldl_recept_a"/>
    <property type="match status" value="1"/>
</dbReference>
<dbReference type="Proteomes" id="UP000678393">
    <property type="component" value="Unassembled WGS sequence"/>
</dbReference>
<dbReference type="EMBL" id="CAJHNH020000841">
    <property type="protein sequence ID" value="CAG5120138.1"/>
    <property type="molecule type" value="Genomic_DNA"/>
</dbReference>
<organism evidence="6 7">
    <name type="scientific">Candidula unifasciata</name>
    <dbReference type="NCBI Taxonomy" id="100452"/>
    <lineage>
        <taxon>Eukaryota</taxon>
        <taxon>Metazoa</taxon>
        <taxon>Spiralia</taxon>
        <taxon>Lophotrochozoa</taxon>
        <taxon>Mollusca</taxon>
        <taxon>Gastropoda</taxon>
        <taxon>Heterobranchia</taxon>
        <taxon>Euthyneura</taxon>
        <taxon>Panpulmonata</taxon>
        <taxon>Eupulmonata</taxon>
        <taxon>Stylommatophora</taxon>
        <taxon>Helicina</taxon>
        <taxon>Helicoidea</taxon>
        <taxon>Geomitridae</taxon>
        <taxon>Candidula</taxon>
    </lineage>
</organism>
<dbReference type="SMART" id="SM00192">
    <property type="entry name" value="LDLa"/>
    <property type="match status" value="1"/>
</dbReference>
<comment type="caution">
    <text evidence="6">The sequence shown here is derived from an EMBL/GenBank/DDBJ whole genome shotgun (WGS) entry which is preliminary data.</text>
</comment>
<evidence type="ECO:0000256" key="1">
    <source>
        <dbReference type="ARBA" id="ARBA00023157"/>
    </source>
</evidence>
<proteinExistence type="predicted"/>
<dbReference type="PANTHER" id="PTHR24652:SF69">
    <property type="entry name" value="CUB DOMAIN-CONTAINING PROTEIN"/>
    <property type="match status" value="1"/>
</dbReference>
<protein>
    <recommendedName>
        <fullName evidence="5">CUB domain-containing protein</fullName>
    </recommendedName>
</protein>
<dbReference type="PANTHER" id="PTHR24652">
    <property type="entry name" value="LOW-DENSITY LIPOPROTEIN RECEPTOR CLASS A DOMAIN-CONTAINING PROTEIN 2"/>
    <property type="match status" value="1"/>
</dbReference>
<gene>
    <name evidence="6" type="ORF">CUNI_LOCUS5696</name>
</gene>